<evidence type="ECO:0008006" key="9">
    <source>
        <dbReference type="Google" id="ProtNLM"/>
    </source>
</evidence>
<evidence type="ECO:0000256" key="4">
    <source>
        <dbReference type="ARBA" id="ARBA00022692"/>
    </source>
</evidence>
<evidence type="ECO:0000256" key="3">
    <source>
        <dbReference type="ARBA" id="ARBA00022475"/>
    </source>
</evidence>
<dbReference type="AlphaFoldDB" id="A0A7S3VI62"/>
<dbReference type="GO" id="GO:0005254">
    <property type="term" value="F:chloride channel activity"/>
    <property type="evidence" value="ECO:0007669"/>
    <property type="project" value="InterPro"/>
</dbReference>
<evidence type="ECO:0000256" key="1">
    <source>
        <dbReference type="ARBA" id="ARBA00004651"/>
    </source>
</evidence>
<proteinExistence type="predicted"/>
<dbReference type="Pfam" id="PF25539">
    <property type="entry name" value="Bestrophin_2"/>
    <property type="match status" value="1"/>
</dbReference>
<evidence type="ECO:0000256" key="6">
    <source>
        <dbReference type="ARBA" id="ARBA00023065"/>
    </source>
</evidence>
<keyword evidence="2" id="KW-0813">Transport</keyword>
<sequence length="437" mass="48961">MLQSTSSCQCAPNVVNRSNTCVNLRPSSCSYRRRRQNQGIVARAQPQPTYEQSQLVEDFSTPFGNSDPDAELGSNVFTFSRWAMHRQTGPRYLRHMTGIWKSNTWKNLLPCICAFTANGALLGVYQSMLDSNMLPPWIPSLDVTDGPFELTSFALALLLVFRTDSSYGRWNEAMEIWTEVRGVSKDIVRASACWIKDPALLAMVVRWTLAYSKCLKVYLRENPNIDAEMAGLLLPHERARLKNFDQNSTSAYPHYALHVLTQAVEKAGMAGTREDKVLSSIANLNKAVGTCEKLLRYPIPLSYTRHTSRFLCCWLGLLPLALWDDAGWGVIPITALISYLLLGIEEIGVQIEEPFDSLPLEDFVRDIEKDLGNIIASREDVGSLIKTSISLTANTKMAQAMIAKHKKRQQKKAKMGLGMGEKSLGKRFAVRNVDDAY</sequence>
<keyword evidence="3" id="KW-1003">Cell membrane</keyword>
<reference evidence="8" key="1">
    <citation type="submission" date="2021-01" db="EMBL/GenBank/DDBJ databases">
        <authorList>
            <person name="Corre E."/>
            <person name="Pelletier E."/>
            <person name="Niang G."/>
            <person name="Scheremetjew M."/>
            <person name="Finn R."/>
            <person name="Kale V."/>
            <person name="Holt S."/>
            <person name="Cochrane G."/>
            <person name="Meng A."/>
            <person name="Brown T."/>
            <person name="Cohen L."/>
        </authorList>
    </citation>
    <scope>NUCLEOTIDE SEQUENCE</scope>
    <source>
        <strain evidence="8">CCMP1320</strain>
    </source>
</reference>
<name>A0A7S3VI62_DUNTE</name>
<protein>
    <recommendedName>
        <fullName evidence="9">Bestrophin homolog</fullName>
    </recommendedName>
</protein>
<dbReference type="GO" id="GO:0005886">
    <property type="term" value="C:plasma membrane"/>
    <property type="evidence" value="ECO:0007669"/>
    <property type="project" value="UniProtKB-SubCell"/>
</dbReference>
<keyword evidence="4" id="KW-0812">Transmembrane</keyword>
<evidence type="ECO:0000313" key="8">
    <source>
        <dbReference type="EMBL" id="CAE0485917.1"/>
    </source>
</evidence>
<dbReference type="PANTHER" id="PTHR33281">
    <property type="entry name" value="UPF0187 PROTEIN YNEE"/>
    <property type="match status" value="1"/>
</dbReference>
<organism evidence="8">
    <name type="scientific">Dunaliella tertiolecta</name>
    <name type="common">Green alga</name>
    <dbReference type="NCBI Taxonomy" id="3047"/>
    <lineage>
        <taxon>Eukaryota</taxon>
        <taxon>Viridiplantae</taxon>
        <taxon>Chlorophyta</taxon>
        <taxon>core chlorophytes</taxon>
        <taxon>Chlorophyceae</taxon>
        <taxon>CS clade</taxon>
        <taxon>Chlamydomonadales</taxon>
        <taxon>Dunaliellaceae</taxon>
        <taxon>Dunaliella</taxon>
    </lineage>
</organism>
<dbReference type="InterPro" id="IPR044669">
    <property type="entry name" value="YneE/VCCN1/2-like"/>
</dbReference>
<evidence type="ECO:0000256" key="7">
    <source>
        <dbReference type="ARBA" id="ARBA00023136"/>
    </source>
</evidence>
<keyword evidence="5" id="KW-1133">Transmembrane helix</keyword>
<keyword evidence="6" id="KW-0406">Ion transport</keyword>
<accession>A0A7S3VI62</accession>
<gene>
    <name evidence="8" type="ORF">DTER00134_LOCUS956</name>
</gene>
<comment type="subcellular location">
    <subcellularLocation>
        <location evidence="1">Cell membrane</location>
        <topology evidence="1">Multi-pass membrane protein</topology>
    </subcellularLocation>
</comment>
<evidence type="ECO:0000256" key="5">
    <source>
        <dbReference type="ARBA" id="ARBA00022989"/>
    </source>
</evidence>
<dbReference type="PANTHER" id="PTHR33281:SF19">
    <property type="entry name" value="VOLTAGE-DEPENDENT ANION CHANNEL-FORMING PROTEIN YNEE"/>
    <property type="match status" value="1"/>
</dbReference>
<keyword evidence="7" id="KW-0472">Membrane</keyword>
<evidence type="ECO:0000256" key="2">
    <source>
        <dbReference type="ARBA" id="ARBA00022448"/>
    </source>
</evidence>
<dbReference type="EMBL" id="HBIP01002332">
    <property type="protein sequence ID" value="CAE0485917.1"/>
    <property type="molecule type" value="Transcribed_RNA"/>
</dbReference>